<feature type="non-terminal residue" evidence="2">
    <location>
        <position position="1"/>
    </location>
</feature>
<feature type="region of interest" description="Disordered" evidence="1">
    <location>
        <begin position="1"/>
        <end position="117"/>
    </location>
</feature>
<reference evidence="2 3" key="1">
    <citation type="journal article" date="2012" name="Genome Biol.">
        <title>Genome and low-iron response of an oceanic diatom adapted to chronic iron limitation.</title>
        <authorList>
            <person name="Lommer M."/>
            <person name="Specht M."/>
            <person name="Roy A.S."/>
            <person name="Kraemer L."/>
            <person name="Andreson R."/>
            <person name="Gutowska M.A."/>
            <person name="Wolf J."/>
            <person name="Bergner S.V."/>
            <person name="Schilhabel M.B."/>
            <person name="Klostermeier U.C."/>
            <person name="Beiko R.G."/>
            <person name="Rosenstiel P."/>
            <person name="Hippler M."/>
            <person name="Laroche J."/>
        </authorList>
    </citation>
    <scope>NUCLEOTIDE SEQUENCE [LARGE SCALE GENOMIC DNA]</scope>
    <source>
        <strain evidence="2 3">CCMP1005</strain>
    </source>
</reference>
<name>K0RQ20_THAOC</name>
<gene>
    <name evidence="2" type="ORF">THAOC_32391</name>
</gene>
<keyword evidence="3" id="KW-1185">Reference proteome</keyword>
<dbReference type="AlphaFoldDB" id="K0RQ20"/>
<dbReference type="EMBL" id="AGNL01045425">
    <property type="protein sequence ID" value="EJK48782.1"/>
    <property type="molecule type" value="Genomic_DNA"/>
</dbReference>
<dbReference type="Proteomes" id="UP000266841">
    <property type="component" value="Unassembled WGS sequence"/>
</dbReference>
<feature type="compositionally biased region" description="Basic and acidic residues" evidence="1">
    <location>
        <begin position="106"/>
        <end position="117"/>
    </location>
</feature>
<organism evidence="2 3">
    <name type="scientific">Thalassiosira oceanica</name>
    <name type="common">Marine diatom</name>
    <dbReference type="NCBI Taxonomy" id="159749"/>
    <lineage>
        <taxon>Eukaryota</taxon>
        <taxon>Sar</taxon>
        <taxon>Stramenopiles</taxon>
        <taxon>Ochrophyta</taxon>
        <taxon>Bacillariophyta</taxon>
        <taxon>Coscinodiscophyceae</taxon>
        <taxon>Thalassiosirophycidae</taxon>
        <taxon>Thalassiosirales</taxon>
        <taxon>Thalassiosiraceae</taxon>
        <taxon>Thalassiosira</taxon>
    </lineage>
</organism>
<evidence type="ECO:0000313" key="3">
    <source>
        <dbReference type="Proteomes" id="UP000266841"/>
    </source>
</evidence>
<sequence length="117" mass="12562">PTTRDERSERGQALWESGKVRSQEEEGGQEATGKRARREGKAAAATSSRRSVPELSKTDDVPQEEEGGKEEERSGGPRGEIGGVQTTKDADKGRAGPGQTGPRLGFRVEDSPARTRT</sequence>
<comment type="caution">
    <text evidence="2">The sequence shown here is derived from an EMBL/GenBank/DDBJ whole genome shotgun (WGS) entry which is preliminary data.</text>
</comment>
<evidence type="ECO:0000256" key="1">
    <source>
        <dbReference type="SAM" id="MobiDB-lite"/>
    </source>
</evidence>
<protein>
    <submittedName>
        <fullName evidence="2">Uncharacterized protein</fullName>
    </submittedName>
</protein>
<accession>K0RQ20</accession>
<proteinExistence type="predicted"/>
<evidence type="ECO:0000313" key="2">
    <source>
        <dbReference type="EMBL" id="EJK48782.1"/>
    </source>
</evidence>
<feature type="compositionally biased region" description="Basic and acidic residues" evidence="1">
    <location>
        <begin position="1"/>
        <end position="10"/>
    </location>
</feature>